<feature type="transmembrane region" description="Helical" evidence="9">
    <location>
        <begin position="12"/>
        <end position="33"/>
    </location>
</feature>
<dbReference type="EC" id="2.4.1.-" evidence="9"/>
<evidence type="ECO:0000313" key="10">
    <source>
        <dbReference type="Ensembl" id="ENSCSAVP00000012771.1"/>
    </source>
</evidence>
<name>H2Z5A9_CIOSA</name>
<evidence type="ECO:0000256" key="9">
    <source>
        <dbReference type="RuleBase" id="RU364016"/>
    </source>
</evidence>
<comment type="subcellular location">
    <subcellularLocation>
        <location evidence="1 9">Golgi apparatus</location>
        <location evidence="1 9">Golgi stack membrane</location>
        <topology evidence="1 9">Single-pass type II membrane protein</topology>
    </subcellularLocation>
</comment>
<dbReference type="HOGENOM" id="CLU_569791_0_0_1"/>
<dbReference type="GeneTree" id="ENSGT01050000244857"/>
<evidence type="ECO:0000256" key="6">
    <source>
        <dbReference type="ARBA" id="ARBA00022989"/>
    </source>
</evidence>
<organism evidence="10 11">
    <name type="scientific">Ciona savignyi</name>
    <name type="common">Pacific transparent sea squirt</name>
    <dbReference type="NCBI Taxonomy" id="51511"/>
    <lineage>
        <taxon>Eukaryota</taxon>
        <taxon>Metazoa</taxon>
        <taxon>Chordata</taxon>
        <taxon>Tunicata</taxon>
        <taxon>Ascidiacea</taxon>
        <taxon>Phlebobranchia</taxon>
        <taxon>Cionidae</taxon>
        <taxon>Ciona</taxon>
    </lineage>
</organism>
<keyword evidence="4 9" id="KW-0812">Transmembrane</keyword>
<evidence type="ECO:0000256" key="5">
    <source>
        <dbReference type="ARBA" id="ARBA00022968"/>
    </source>
</evidence>
<evidence type="ECO:0000313" key="11">
    <source>
        <dbReference type="Proteomes" id="UP000007875"/>
    </source>
</evidence>
<dbReference type="PANTHER" id="PTHR12369:SF13">
    <property type="entry name" value="HEXOSYLTRANSFERASE"/>
    <property type="match status" value="1"/>
</dbReference>
<evidence type="ECO:0000256" key="1">
    <source>
        <dbReference type="ARBA" id="ARBA00004447"/>
    </source>
</evidence>
<keyword evidence="6 9" id="KW-1133">Transmembrane helix</keyword>
<dbReference type="Proteomes" id="UP000007875">
    <property type="component" value="Unassembled WGS sequence"/>
</dbReference>
<dbReference type="Pfam" id="PF05679">
    <property type="entry name" value="CHGN"/>
    <property type="match status" value="1"/>
</dbReference>
<dbReference type="PANTHER" id="PTHR12369">
    <property type="entry name" value="CHONDROITIN SYNTHASE"/>
    <property type="match status" value="1"/>
</dbReference>
<keyword evidence="8 9" id="KW-0472">Membrane</keyword>
<dbReference type="GO" id="GO:0047238">
    <property type="term" value="F:glucuronosyl-N-acetylgalactosaminyl-proteoglycan 4-beta-N-acetylgalactosaminyltransferase activity"/>
    <property type="evidence" value="ECO:0007669"/>
    <property type="project" value="TreeGrafter"/>
</dbReference>
<keyword evidence="7 9" id="KW-0333">Golgi apparatus</keyword>
<keyword evidence="5 9" id="KW-0735">Signal-anchor</keyword>
<proteinExistence type="inferred from homology"/>
<keyword evidence="3 9" id="KW-0808">Transferase</keyword>
<dbReference type="GO" id="GO:0032580">
    <property type="term" value="C:Golgi cisterna membrane"/>
    <property type="evidence" value="ECO:0007669"/>
    <property type="project" value="UniProtKB-SubCell"/>
</dbReference>
<protein>
    <recommendedName>
        <fullName evidence="9">Hexosyltransferase</fullName>
        <ecNumber evidence="9">2.4.1.-</ecNumber>
    </recommendedName>
</protein>
<evidence type="ECO:0000256" key="2">
    <source>
        <dbReference type="ARBA" id="ARBA00009239"/>
    </source>
</evidence>
<evidence type="ECO:0000256" key="8">
    <source>
        <dbReference type="ARBA" id="ARBA00023136"/>
    </source>
</evidence>
<sequence length="479" mass="55679">MRRLKIISNVRPFLPVIIGLSLGFSMSIVRMPILHEDCVFRKDREYAPAVYDSLEDFEPRIITDPELKPKVDINLEANKKKIVRTRYISTELGIREKLVSSVITSRDTYLTMAVAMNKTFSHHMQKNILQIALDRLNEKYNPQGLVLEKRKLINGYRRFDPQRGMEYILDLLLTEVELSHRVNMLRPLSQVEIIPMPYVTESAKVHVILPLTKQERVYFEAFMDKYAKICLNNDENVALNIVFVYDPETAERIHQDDIFSEQKQLLQTYEEGKSDAKLIPWVSIKTEVPSQLKIMDIVAKKYPTDTLFLLASVAANMNTNFLNRCRMNAIPGWQAFFPIPFSQYNPEIIFKVSYNGQVPDQIDIKPNNGHFDLYSFDEVCIYNSDYMTSRTKMAASVSTEDSKESLVDTLEVYDVLIKYSQLHVFRAVEPHLTRRYVHRNCNHRNGQEIFDRCDRSNAEGLASRTQLAMELFPDEPKKN</sequence>
<dbReference type="Ensembl" id="ENSCSAVT00000012920.1">
    <property type="protein sequence ID" value="ENSCSAVP00000012771.1"/>
    <property type="gene ID" value="ENSCSAVG00000007499.1"/>
</dbReference>
<evidence type="ECO:0000256" key="3">
    <source>
        <dbReference type="ARBA" id="ARBA00022679"/>
    </source>
</evidence>
<comment type="similarity">
    <text evidence="2 9">Belongs to the chondroitin N-acetylgalactosaminyltransferase family.</text>
</comment>
<dbReference type="InterPro" id="IPR008428">
    <property type="entry name" value="Chond_GalNAc"/>
</dbReference>
<evidence type="ECO:0000256" key="7">
    <source>
        <dbReference type="ARBA" id="ARBA00023034"/>
    </source>
</evidence>
<reference evidence="11" key="1">
    <citation type="submission" date="2003-08" db="EMBL/GenBank/DDBJ databases">
        <authorList>
            <person name="Birren B."/>
            <person name="Nusbaum C."/>
            <person name="Abebe A."/>
            <person name="Abouelleil A."/>
            <person name="Adekoya E."/>
            <person name="Ait-zahra M."/>
            <person name="Allen N."/>
            <person name="Allen T."/>
            <person name="An P."/>
            <person name="Anderson M."/>
            <person name="Anderson S."/>
            <person name="Arachchi H."/>
            <person name="Armbruster J."/>
            <person name="Bachantsang P."/>
            <person name="Baldwin J."/>
            <person name="Barry A."/>
            <person name="Bayul T."/>
            <person name="Blitshsteyn B."/>
            <person name="Bloom T."/>
            <person name="Blye J."/>
            <person name="Boguslavskiy L."/>
            <person name="Borowsky M."/>
            <person name="Boukhgalter B."/>
            <person name="Brunache A."/>
            <person name="Butler J."/>
            <person name="Calixte N."/>
            <person name="Calvo S."/>
            <person name="Camarata J."/>
            <person name="Campo K."/>
            <person name="Chang J."/>
            <person name="Cheshatsang Y."/>
            <person name="Citroen M."/>
            <person name="Collymore A."/>
            <person name="Considine T."/>
            <person name="Cook A."/>
            <person name="Cooke P."/>
            <person name="Corum B."/>
            <person name="Cuomo C."/>
            <person name="David R."/>
            <person name="Dawoe T."/>
            <person name="Degray S."/>
            <person name="Dodge S."/>
            <person name="Dooley K."/>
            <person name="Dorje P."/>
            <person name="Dorjee K."/>
            <person name="Dorris L."/>
            <person name="Duffey N."/>
            <person name="Dupes A."/>
            <person name="Elkins T."/>
            <person name="Engels R."/>
            <person name="Erickson J."/>
            <person name="Farina A."/>
            <person name="Faro S."/>
            <person name="Ferreira P."/>
            <person name="Fischer H."/>
            <person name="Fitzgerald M."/>
            <person name="Foley K."/>
            <person name="Gage D."/>
            <person name="Galagan J."/>
            <person name="Gearin G."/>
            <person name="Gnerre S."/>
            <person name="Gnirke A."/>
            <person name="Goyette A."/>
            <person name="Graham J."/>
            <person name="Grandbois E."/>
            <person name="Gyaltsen K."/>
            <person name="Hafez N."/>
            <person name="Hagopian D."/>
            <person name="Hagos B."/>
            <person name="Hall J."/>
            <person name="Hatcher B."/>
            <person name="Heller A."/>
            <person name="Higgins H."/>
            <person name="Honan T."/>
            <person name="Horn A."/>
            <person name="Houde N."/>
            <person name="Hughes L."/>
            <person name="Hulme W."/>
            <person name="Husby E."/>
            <person name="Iliev I."/>
            <person name="Jaffe D."/>
            <person name="Jones C."/>
            <person name="Kamal M."/>
            <person name="Kamat A."/>
            <person name="Kamvysselis M."/>
            <person name="Karlsson E."/>
            <person name="Kells C."/>
            <person name="Kieu A."/>
            <person name="Kisner P."/>
            <person name="Kodira C."/>
            <person name="Kulbokas E."/>
            <person name="Labutti K."/>
            <person name="Lama D."/>
            <person name="Landers T."/>
            <person name="Leger J."/>
            <person name="Levine S."/>
            <person name="Lewis D."/>
            <person name="Lewis T."/>
            <person name="Lindblad-toh K."/>
            <person name="Liu X."/>
            <person name="Lokyitsang T."/>
            <person name="Lokyitsang Y."/>
            <person name="Lucien O."/>
            <person name="Lui A."/>
            <person name="Ma L.J."/>
            <person name="Mabbitt R."/>
            <person name="Macdonald J."/>
            <person name="Maclean C."/>
            <person name="Major J."/>
            <person name="Manning J."/>
            <person name="Marabella R."/>
            <person name="Maru K."/>
            <person name="Matthews C."/>
            <person name="Mauceli E."/>
            <person name="Mccarthy M."/>
            <person name="Mcdonough S."/>
            <person name="Mcghee T."/>
            <person name="Meldrim J."/>
            <person name="Meneus L."/>
            <person name="Mesirov J."/>
            <person name="Mihalev A."/>
            <person name="Mihova T."/>
            <person name="Mikkelsen T."/>
            <person name="Mlenga V."/>
            <person name="Moru K."/>
            <person name="Mozes J."/>
            <person name="Mulrain L."/>
            <person name="Munson G."/>
            <person name="Naylor J."/>
            <person name="Newes C."/>
            <person name="Nguyen C."/>
            <person name="Nguyen N."/>
            <person name="Nguyen T."/>
            <person name="Nicol R."/>
            <person name="Nielsen C."/>
            <person name="Nizzari M."/>
            <person name="Norbu C."/>
            <person name="Norbu N."/>
            <person name="O'donnell P."/>
            <person name="Okoawo O."/>
            <person name="O'leary S."/>
            <person name="Omotosho B."/>
            <person name="O'neill K."/>
            <person name="Osman S."/>
            <person name="Parker S."/>
            <person name="Perrin D."/>
            <person name="Phunkhang P."/>
            <person name="Piqani B."/>
            <person name="Purcell S."/>
            <person name="Rachupka T."/>
            <person name="Ramasamy U."/>
            <person name="Rameau R."/>
            <person name="Ray V."/>
            <person name="Raymond C."/>
            <person name="Retta R."/>
            <person name="Richardson S."/>
            <person name="Rise C."/>
            <person name="Rodriguez J."/>
            <person name="Rogers J."/>
            <person name="Rogov P."/>
            <person name="Rutman M."/>
            <person name="Schupbach R."/>
            <person name="Seaman C."/>
            <person name="Settipalli S."/>
            <person name="Sharpe T."/>
            <person name="Sheridan J."/>
            <person name="Sherpa N."/>
            <person name="Shi J."/>
            <person name="Smirnov S."/>
            <person name="Smith C."/>
            <person name="Sougnez C."/>
            <person name="Spencer B."/>
            <person name="Stalker J."/>
            <person name="Stange-thomann N."/>
            <person name="Stavropoulos S."/>
            <person name="Stetson K."/>
            <person name="Stone C."/>
            <person name="Stone S."/>
            <person name="Stubbs M."/>
            <person name="Talamas J."/>
            <person name="Tchuinga P."/>
            <person name="Tenzing P."/>
            <person name="Tesfaye S."/>
            <person name="Theodore J."/>
            <person name="Thoulutsang Y."/>
            <person name="Topham K."/>
            <person name="Towey S."/>
            <person name="Tsamla T."/>
            <person name="Tsomo N."/>
            <person name="Vallee D."/>
            <person name="Vassiliev H."/>
            <person name="Venkataraman V."/>
            <person name="Vinson J."/>
            <person name="Vo A."/>
            <person name="Wade C."/>
            <person name="Wang S."/>
            <person name="Wangchuk T."/>
            <person name="Wangdi T."/>
            <person name="Whittaker C."/>
            <person name="Wilkinson J."/>
            <person name="Wu Y."/>
            <person name="Wyman D."/>
            <person name="Yadav S."/>
            <person name="Yang S."/>
            <person name="Yang X."/>
            <person name="Yeager S."/>
            <person name="Yee E."/>
            <person name="Young G."/>
            <person name="Zainoun J."/>
            <person name="Zembeck L."/>
            <person name="Zimmer A."/>
            <person name="Zody M."/>
            <person name="Lander E."/>
        </authorList>
    </citation>
    <scope>NUCLEOTIDE SEQUENCE [LARGE SCALE GENOMIC DNA]</scope>
</reference>
<evidence type="ECO:0000256" key="4">
    <source>
        <dbReference type="ARBA" id="ARBA00022692"/>
    </source>
</evidence>
<reference evidence="10" key="3">
    <citation type="submission" date="2025-09" db="UniProtKB">
        <authorList>
            <consortium name="Ensembl"/>
        </authorList>
    </citation>
    <scope>IDENTIFICATION</scope>
</reference>
<dbReference type="AlphaFoldDB" id="H2Z5A9"/>
<dbReference type="InterPro" id="IPR051227">
    <property type="entry name" value="CS_glycosyltransferase"/>
</dbReference>
<reference evidence="10" key="2">
    <citation type="submission" date="2025-08" db="UniProtKB">
        <authorList>
            <consortium name="Ensembl"/>
        </authorList>
    </citation>
    <scope>IDENTIFICATION</scope>
</reference>
<accession>H2Z5A9</accession>
<keyword evidence="11" id="KW-1185">Reference proteome</keyword>